<gene>
    <name evidence="1" type="ORF">SAMN02982990_02786</name>
</gene>
<sequence>MFESFMNEVPKVHVNIKLGFHTGKAQKKVSVNENDGNSILAENSSAVYFIAENFQSAGYNKEKITLAFRDLKSNLLNNAIFCKERKTILKVPTLSNHLCKAKTNLLYTKSKVPPEISTTT</sequence>
<accession>A0A1G5R0Z9</accession>
<dbReference type="OrthoDB" id="9950670at2"/>
<keyword evidence="2" id="KW-1185">Reference proteome</keyword>
<name>A0A1G5R0Z9_PHOLU</name>
<reference evidence="2" key="1">
    <citation type="submission" date="2016-10" db="EMBL/GenBank/DDBJ databases">
        <authorList>
            <person name="Varghese N."/>
            <person name="Submissions S."/>
        </authorList>
    </citation>
    <scope>NUCLEOTIDE SEQUENCE [LARGE SCALE GENOMIC DNA]</scope>
    <source>
        <strain evidence="2">ATCC 29999</strain>
    </source>
</reference>
<organism evidence="1 2">
    <name type="scientific">Photorhabdus luminescens</name>
    <name type="common">Xenorhabdus luminescens</name>
    <dbReference type="NCBI Taxonomy" id="29488"/>
    <lineage>
        <taxon>Bacteria</taxon>
        <taxon>Pseudomonadati</taxon>
        <taxon>Pseudomonadota</taxon>
        <taxon>Gammaproteobacteria</taxon>
        <taxon>Enterobacterales</taxon>
        <taxon>Morganellaceae</taxon>
        <taxon>Photorhabdus</taxon>
    </lineage>
</organism>
<proteinExistence type="predicted"/>
<evidence type="ECO:0000313" key="2">
    <source>
        <dbReference type="Proteomes" id="UP000183223"/>
    </source>
</evidence>
<dbReference type="RefSeq" id="WP_049584465.1">
    <property type="nucleotide sequence ID" value="NZ_CAWQXX010000040.1"/>
</dbReference>
<dbReference type="EMBL" id="FMWJ01000012">
    <property type="protein sequence ID" value="SCZ67626.1"/>
    <property type="molecule type" value="Genomic_DNA"/>
</dbReference>
<evidence type="ECO:0000313" key="1">
    <source>
        <dbReference type="EMBL" id="SCZ67626.1"/>
    </source>
</evidence>
<dbReference type="Proteomes" id="UP000183223">
    <property type="component" value="Unassembled WGS sequence"/>
</dbReference>
<dbReference type="AlphaFoldDB" id="A0A1G5R0Z9"/>
<protein>
    <submittedName>
        <fullName evidence="1">Uncharacterized protein</fullName>
    </submittedName>
</protein>
<dbReference type="GeneID" id="45657364"/>